<dbReference type="KEGG" id="plut:EI981_23910"/>
<dbReference type="OrthoDB" id="2957734at2"/>
<dbReference type="RefSeq" id="WP_127002509.1">
    <property type="nucleotide sequence ID" value="NZ_CP034346.1"/>
</dbReference>
<evidence type="ECO:0000256" key="5">
    <source>
        <dbReference type="ARBA" id="ARBA00023136"/>
    </source>
</evidence>
<comment type="subcellular location">
    <subcellularLocation>
        <location evidence="1">Cell membrane</location>
        <topology evidence="1">Multi-pass membrane protein</topology>
    </subcellularLocation>
</comment>
<dbReference type="PANTHER" id="PTHR23506:SF23">
    <property type="entry name" value="GH10249P"/>
    <property type="match status" value="1"/>
</dbReference>
<dbReference type="EMBL" id="CP034346">
    <property type="protein sequence ID" value="AZS17185.1"/>
    <property type="molecule type" value="Genomic_DNA"/>
</dbReference>
<evidence type="ECO:0000256" key="1">
    <source>
        <dbReference type="ARBA" id="ARBA00004651"/>
    </source>
</evidence>
<dbReference type="InterPro" id="IPR036259">
    <property type="entry name" value="MFS_trans_sf"/>
</dbReference>
<evidence type="ECO:0000259" key="7">
    <source>
        <dbReference type="PROSITE" id="PS50850"/>
    </source>
</evidence>
<organism evidence="8 9">
    <name type="scientific">Paenibacillus lutimineralis</name>
    <dbReference type="NCBI Taxonomy" id="2707005"/>
    <lineage>
        <taxon>Bacteria</taxon>
        <taxon>Bacillati</taxon>
        <taxon>Bacillota</taxon>
        <taxon>Bacilli</taxon>
        <taxon>Bacillales</taxon>
        <taxon>Paenibacillaceae</taxon>
        <taxon>Paenibacillus</taxon>
    </lineage>
</organism>
<evidence type="ECO:0000313" key="9">
    <source>
        <dbReference type="Proteomes" id="UP000270678"/>
    </source>
</evidence>
<evidence type="ECO:0000256" key="4">
    <source>
        <dbReference type="ARBA" id="ARBA00022989"/>
    </source>
</evidence>
<sequence>MKIAFWLYFFMFLAFFDLHAQYPILTPFALSLGAAPAFIGWMMGIYALTHLPGNLIAGQGVDRHGSRGYMIFSLLSGGAILLLQAHVTEPWQLLVLRSISGFVLAFLSPACLALLASLSSNAVKQGKLMAGHGVMHTLASVVSPAAGAFLVARTGFTLTFQTLGWLMIITGVIAMFTIKEPPKLKTTLQQPMKKAPMKLNIIPIYFYLLPFAVSCAQGILYFELPLQAGGLSGIMHTGLYFSIISLGALATLSLLFLNHFSPYIRTYLGILGIALSFFSLAALDSIPIVISLFALGLAKGIVFPAMASVFIDLCGGKRLGTVFSMQSIAMSIGSFLGPIIAGTMHNNYSPYFFAFLLLMLVIIVVPTWRANMPASFTVPTER</sequence>
<feature type="transmembrane region" description="Helical" evidence="6">
    <location>
        <begin position="323"/>
        <end position="342"/>
    </location>
</feature>
<name>A0A3S9V3T2_9BACL</name>
<feature type="transmembrane region" description="Helical" evidence="6">
    <location>
        <begin position="264"/>
        <end position="282"/>
    </location>
</feature>
<accession>A0A3S9V3T2</accession>
<evidence type="ECO:0000256" key="3">
    <source>
        <dbReference type="ARBA" id="ARBA00022692"/>
    </source>
</evidence>
<dbReference type="InterPro" id="IPR020846">
    <property type="entry name" value="MFS_dom"/>
</dbReference>
<feature type="transmembrane region" description="Helical" evidence="6">
    <location>
        <begin position="234"/>
        <end position="257"/>
    </location>
</feature>
<feature type="transmembrane region" description="Helical" evidence="6">
    <location>
        <begin position="199"/>
        <end position="222"/>
    </location>
</feature>
<dbReference type="PANTHER" id="PTHR23506">
    <property type="entry name" value="GH10249P"/>
    <property type="match status" value="1"/>
</dbReference>
<reference evidence="9" key="1">
    <citation type="submission" date="2018-12" db="EMBL/GenBank/DDBJ databases">
        <title>Complete genome sequence of Paenibacillus sp. MBLB1234.</title>
        <authorList>
            <person name="Nam Y.-D."/>
            <person name="Kang J."/>
            <person name="Chung W.-H."/>
            <person name="Park Y.S."/>
        </authorList>
    </citation>
    <scope>NUCLEOTIDE SEQUENCE [LARGE SCALE GENOMIC DNA]</scope>
    <source>
        <strain evidence="9">MBLB1234</strain>
    </source>
</reference>
<protein>
    <submittedName>
        <fullName evidence="8">MFS transporter</fullName>
    </submittedName>
</protein>
<feature type="transmembrane region" description="Helical" evidence="6">
    <location>
        <begin position="288"/>
        <end position="311"/>
    </location>
</feature>
<dbReference type="InterPro" id="IPR011701">
    <property type="entry name" value="MFS"/>
</dbReference>
<dbReference type="InterPro" id="IPR050930">
    <property type="entry name" value="MFS_Vesicular_Transporter"/>
</dbReference>
<feature type="transmembrane region" description="Helical" evidence="6">
    <location>
        <begin position="348"/>
        <end position="368"/>
    </location>
</feature>
<dbReference type="Pfam" id="PF07690">
    <property type="entry name" value="MFS_1"/>
    <property type="match status" value="1"/>
</dbReference>
<dbReference type="GO" id="GO:0022857">
    <property type="term" value="F:transmembrane transporter activity"/>
    <property type="evidence" value="ECO:0007669"/>
    <property type="project" value="InterPro"/>
</dbReference>
<feature type="domain" description="Major facilitator superfamily (MFS) profile" evidence="7">
    <location>
        <begin position="3"/>
        <end position="373"/>
    </location>
</feature>
<keyword evidence="3 6" id="KW-0812">Transmembrane</keyword>
<feature type="transmembrane region" description="Helical" evidence="6">
    <location>
        <begin position="158"/>
        <end position="178"/>
    </location>
</feature>
<evidence type="ECO:0000256" key="6">
    <source>
        <dbReference type="SAM" id="Phobius"/>
    </source>
</evidence>
<dbReference type="Gene3D" id="1.20.1250.20">
    <property type="entry name" value="MFS general substrate transporter like domains"/>
    <property type="match status" value="1"/>
</dbReference>
<dbReference type="PROSITE" id="PS50850">
    <property type="entry name" value="MFS"/>
    <property type="match status" value="1"/>
</dbReference>
<proteinExistence type="predicted"/>
<dbReference type="AlphaFoldDB" id="A0A3S9V3T2"/>
<evidence type="ECO:0000313" key="8">
    <source>
        <dbReference type="EMBL" id="AZS17185.1"/>
    </source>
</evidence>
<evidence type="ECO:0000256" key="2">
    <source>
        <dbReference type="ARBA" id="ARBA00022448"/>
    </source>
</evidence>
<gene>
    <name evidence="8" type="ORF">EI981_23910</name>
</gene>
<feature type="transmembrane region" description="Helical" evidence="6">
    <location>
        <begin position="69"/>
        <end position="87"/>
    </location>
</feature>
<feature type="transmembrane region" description="Helical" evidence="6">
    <location>
        <begin position="130"/>
        <end position="152"/>
    </location>
</feature>
<keyword evidence="9" id="KW-1185">Reference proteome</keyword>
<keyword evidence="5 6" id="KW-0472">Membrane</keyword>
<dbReference type="Proteomes" id="UP000270678">
    <property type="component" value="Chromosome"/>
</dbReference>
<keyword evidence="4 6" id="KW-1133">Transmembrane helix</keyword>
<dbReference type="SUPFAM" id="SSF103473">
    <property type="entry name" value="MFS general substrate transporter"/>
    <property type="match status" value="1"/>
</dbReference>
<feature type="transmembrane region" description="Helical" evidence="6">
    <location>
        <begin position="99"/>
        <end position="118"/>
    </location>
</feature>
<dbReference type="GO" id="GO:0005886">
    <property type="term" value="C:plasma membrane"/>
    <property type="evidence" value="ECO:0007669"/>
    <property type="project" value="UniProtKB-SubCell"/>
</dbReference>
<keyword evidence="2" id="KW-0813">Transport</keyword>
<feature type="transmembrane region" description="Helical" evidence="6">
    <location>
        <begin position="30"/>
        <end position="48"/>
    </location>
</feature>